<gene>
    <name evidence="5" type="ORF">UR73_C0024G0003</name>
</gene>
<feature type="binding site" evidence="3">
    <location>
        <position position="265"/>
    </location>
    <ligand>
        <name>ATP</name>
        <dbReference type="ChEBI" id="CHEBI:30616"/>
    </ligand>
</feature>
<comment type="caution">
    <text evidence="5">The sequence shown here is derived from an EMBL/GenBank/DDBJ whole genome shotgun (WGS) entry which is preliminary data.</text>
</comment>
<dbReference type="PROSITE" id="PS51459">
    <property type="entry name" value="FIDO"/>
    <property type="match status" value="1"/>
</dbReference>
<feature type="binding site" evidence="1">
    <location>
        <position position="257"/>
    </location>
    <ligand>
        <name>ATP</name>
        <dbReference type="ChEBI" id="CHEBI:30616"/>
    </ligand>
</feature>
<evidence type="ECO:0000313" key="6">
    <source>
        <dbReference type="Proteomes" id="UP000034816"/>
    </source>
</evidence>
<feature type="binding site" evidence="1">
    <location>
        <position position="215"/>
    </location>
    <ligand>
        <name>ATP</name>
        <dbReference type="ChEBI" id="CHEBI:30616"/>
    </ligand>
</feature>
<organism evidence="5 6">
    <name type="scientific">candidate division WS6 bacterium GW2011_GWF1_35_23</name>
    <dbReference type="NCBI Taxonomy" id="1619097"/>
    <lineage>
        <taxon>Bacteria</taxon>
        <taxon>Candidatus Dojkabacteria</taxon>
    </lineage>
</organism>
<feature type="domain" description="Fido" evidence="4">
    <location>
        <begin position="129"/>
        <end position="279"/>
    </location>
</feature>
<evidence type="ECO:0000313" key="5">
    <source>
        <dbReference type="EMBL" id="KKP76796.1"/>
    </source>
</evidence>
<feature type="active site" evidence="2">
    <location>
        <position position="215"/>
    </location>
</feature>
<evidence type="ECO:0000256" key="1">
    <source>
        <dbReference type="PIRSR" id="PIRSR038925-1"/>
    </source>
</evidence>
<dbReference type="PANTHER" id="PTHR13504">
    <property type="entry name" value="FIDO DOMAIN-CONTAINING PROTEIN DDB_G0283145"/>
    <property type="match status" value="1"/>
</dbReference>
<dbReference type="Pfam" id="PF13784">
    <property type="entry name" value="Fic_N"/>
    <property type="match status" value="1"/>
</dbReference>
<reference evidence="5 6" key="1">
    <citation type="journal article" date="2015" name="Nature">
        <title>rRNA introns, odd ribosomes, and small enigmatic genomes across a large radiation of phyla.</title>
        <authorList>
            <person name="Brown C.T."/>
            <person name="Hug L.A."/>
            <person name="Thomas B.C."/>
            <person name="Sharon I."/>
            <person name="Castelle C.J."/>
            <person name="Singh A."/>
            <person name="Wilkins M.J."/>
            <person name="Williams K.H."/>
            <person name="Banfield J.F."/>
        </authorList>
    </citation>
    <scope>NUCLEOTIDE SEQUENCE [LARGE SCALE GENOMIC DNA]</scope>
</reference>
<sequence length="382" mass="43787">MSTLTNEQINTLRNDSSIPRYRDNFPPDNISQIYDDGMVYLIGEANRSIGMINNYIRNVPNPEWLTIPLILKEAIISSKIEGTNANVSDLIAKESGEPLSDSMINDVKEVNNHWNALMLGMELLKEKPIYSETIKEIHNVLLEGVRGNMLRRGEFRSGANAISIDGTFDTVTYLPPEVNNLPRLLTRLDNYMNSEIKIDRLIKIAIIHQEFEAIHPFADGNGRIGRTLITLYLLKEGVLIAPHLFMSGYFLKYKDEYFKRLQTVNTDGDWKSWIKFFLEAVNYEARKSYSILGKISDLFDKQVNYAQSKLKGRYVREIISMSYKNPISLNANEVIKSHPYISHDAALENMRKLVSLEILKSSEQKRNVKFSNPKLLELVFSS</sequence>
<dbReference type="PANTHER" id="PTHR13504:SF38">
    <property type="entry name" value="FIDO DOMAIN-CONTAINING PROTEIN"/>
    <property type="match status" value="1"/>
</dbReference>
<dbReference type="InterPro" id="IPR026287">
    <property type="entry name" value="SoFic-like"/>
</dbReference>
<name>A0A0G0CKR9_9BACT</name>
<dbReference type="SUPFAM" id="SSF140931">
    <property type="entry name" value="Fic-like"/>
    <property type="match status" value="1"/>
</dbReference>
<dbReference type="InterPro" id="IPR025758">
    <property type="entry name" value="Fic/DOC_N"/>
</dbReference>
<dbReference type="PATRIC" id="fig|1619097.3.peg.237"/>
<keyword evidence="1" id="KW-0547">Nucleotide-binding</keyword>
<feature type="binding site" evidence="1">
    <location>
        <position position="81"/>
    </location>
    <ligand>
        <name>ATP</name>
        <dbReference type="ChEBI" id="CHEBI:30616"/>
    </ligand>
</feature>
<evidence type="ECO:0000256" key="2">
    <source>
        <dbReference type="PIRSR" id="PIRSR640198-1"/>
    </source>
</evidence>
<accession>A0A0G0CKR9</accession>
<dbReference type="Proteomes" id="UP000034816">
    <property type="component" value="Unassembled WGS sequence"/>
</dbReference>
<evidence type="ECO:0000256" key="3">
    <source>
        <dbReference type="PIRSR" id="PIRSR640198-2"/>
    </source>
</evidence>
<dbReference type="EMBL" id="LBQH01000024">
    <property type="protein sequence ID" value="KKP76796.1"/>
    <property type="molecule type" value="Genomic_DNA"/>
</dbReference>
<evidence type="ECO:0000259" key="4">
    <source>
        <dbReference type="PROSITE" id="PS51459"/>
    </source>
</evidence>
<protein>
    <recommendedName>
        <fullName evidence="4">Fido domain-containing protein</fullName>
    </recommendedName>
</protein>
<dbReference type="GO" id="GO:0005524">
    <property type="term" value="F:ATP binding"/>
    <property type="evidence" value="ECO:0007669"/>
    <property type="project" value="UniProtKB-KW"/>
</dbReference>
<proteinExistence type="predicted"/>
<dbReference type="InterPro" id="IPR003812">
    <property type="entry name" value="Fido"/>
</dbReference>
<dbReference type="InterPro" id="IPR040198">
    <property type="entry name" value="Fido_containing"/>
</dbReference>
<dbReference type="PIRSF" id="PIRSF038925">
    <property type="entry name" value="AMP-prot_trans"/>
    <property type="match status" value="1"/>
</dbReference>
<keyword evidence="1" id="KW-0067">ATP-binding</keyword>
<dbReference type="AlphaFoldDB" id="A0A0G0CKR9"/>
<dbReference type="InterPro" id="IPR036597">
    <property type="entry name" value="Fido-like_dom_sf"/>
</dbReference>
<dbReference type="Pfam" id="PF02661">
    <property type="entry name" value="Fic"/>
    <property type="match status" value="1"/>
</dbReference>
<feature type="binding site" evidence="1">
    <location>
        <begin position="220"/>
        <end position="226"/>
    </location>
    <ligand>
        <name>ATP</name>
        <dbReference type="ChEBI" id="CHEBI:30616"/>
    </ligand>
</feature>
<dbReference type="Gene3D" id="1.10.3290.10">
    <property type="entry name" value="Fido-like domain"/>
    <property type="match status" value="1"/>
</dbReference>
<feature type="binding site" evidence="3">
    <location>
        <begin position="219"/>
        <end position="226"/>
    </location>
    <ligand>
        <name>ATP</name>
        <dbReference type="ChEBI" id="CHEBI:30616"/>
    </ligand>
</feature>